<comment type="caution">
    <text evidence="1">The sequence shown here is derived from an EMBL/GenBank/DDBJ whole genome shotgun (WGS) entry which is preliminary data.</text>
</comment>
<keyword evidence="2" id="KW-1185">Reference proteome</keyword>
<protein>
    <submittedName>
        <fullName evidence="1">Uncharacterized protein</fullName>
    </submittedName>
</protein>
<evidence type="ECO:0000313" key="2">
    <source>
        <dbReference type="Proteomes" id="UP000887159"/>
    </source>
</evidence>
<proteinExistence type="predicted"/>
<gene>
    <name evidence="1" type="primary">AVEN_144289_1</name>
    <name evidence="1" type="ORF">TNCV_3751341</name>
</gene>
<accession>A0A8X6R1Y4</accession>
<organism evidence="1 2">
    <name type="scientific">Trichonephila clavipes</name>
    <name type="common">Golden silk orbweaver</name>
    <name type="synonym">Nephila clavipes</name>
    <dbReference type="NCBI Taxonomy" id="2585209"/>
    <lineage>
        <taxon>Eukaryota</taxon>
        <taxon>Metazoa</taxon>
        <taxon>Ecdysozoa</taxon>
        <taxon>Arthropoda</taxon>
        <taxon>Chelicerata</taxon>
        <taxon>Arachnida</taxon>
        <taxon>Araneae</taxon>
        <taxon>Araneomorphae</taxon>
        <taxon>Entelegynae</taxon>
        <taxon>Araneoidea</taxon>
        <taxon>Nephilidae</taxon>
        <taxon>Trichonephila</taxon>
    </lineage>
</organism>
<dbReference type="AlphaFoldDB" id="A0A8X6R1Y4"/>
<dbReference type="Proteomes" id="UP000887159">
    <property type="component" value="Unassembled WGS sequence"/>
</dbReference>
<dbReference type="EMBL" id="BMAU01021014">
    <property type="protein sequence ID" value="GFX86861.1"/>
    <property type="molecule type" value="Genomic_DNA"/>
</dbReference>
<reference evidence="1" key="1">
    <citation type="submission" date="2020-08" db="EMBL/GenBank/DDBJ databases">
        <title>Multicomponent nature underlies the extraordinary mechanical properties of spider dragline silk.</title>
        <authorList>
            <person name="Kono N."/>
            <person name="Nakamura H."/>
            <person name="Mori M."/>
            <person name="Yoshida Y."/>
            <person name="Ohtoshi R."/>
            <person name="Malay A.D."/>
            <person name="Moran D.A.P."/>
            <person name="Tomita M."/>
            <person name="Numata K."/>
            <person name="Arakawa K."/>
        </authorList>
    </citation>
    <scope>NUCLEOTIDE SEQUENCE</scope>
</reference>
<name>A0A8X6R1Y4_TRICX</name>
<evidence type="ECO:0000313" key="1">
    <source>
        <dbReference type="EMBL" id="GFX86861.1"/>
    </source>
</evidence>
<sequence length="134" mass="15137">MNDMGPQTCGTTVPLTGSPCLKRGSRKNIDTGLRYASAYHYTPSFLIQSKEGTRSSRFKQSDFFQAINKSLKYVPAAQPENIIKPLYTKLTSSNKASNFRLFKACDDMKLTIFVTKVTTLSRDVKPLFARKARW</sequence>